<keyword evidence="11" id="KW-0999">Mitochondrion inner membrane</keyword>
<dbReference type="InterPro" id="IPR001295">
    <property type="entry name" value="Dihydroorotate_DH_CS"/>
</dbReference>
<evidence type="ECO:0000256" key="9">
    <source>
        <dbReference type="ARBA" id="ARBA00023136"/>
    </source>
</evidence>
<dbReference type="Pfam" id="PF04386">
    <property type="entry name" value="SspB"/>
    <property type="match status" value="1"/>
</dbReference>
<dbReference type="GO" id="GO:0044205">
    <property type="term" value="P:'de novo' UMP biosynthetic process"/>
    <property type="evidence" value="ECO:0007669"/>
    <property type="project" value="UniProtKB-UniPathway"/>
</dbReference>
<dbReference type="GO" id="GO:0006207">
    <property type="term" value="P:'de novo' pyrimidine nucleobase biosynthetic process"/>
    <property type="evidence" value="ECO:0007669"/>
    <property type="project" value="InterPro"/>
</dbReference>
<comment type="similarity">
    <text evidence="3 11">Belongs to the dihydroorotate dehydrogenase family. Type 2 subfamily.</text>
</comment>
<dbReference type="EC" id="1.3.5.2" evidence="4 11"/>
<dbReference type="AlphaFoldDB" id="A0A7R8ZY08"/>
<comment type="pathway">
    <text evidence="2 11">Pyrimidine metabolism; UMP biosynthesis via de novo pathway; orotate from (S)-dihydroorotate (quinone route): step 1/1.</text>
</comment>
<dbReference type="InterPro" id="IPR005720">
    <property type="entry name" value="Dihydroorotate_DH_cat"/>
</dbReference>
<feature type="region of interest" description="Disordered" evidence="12">
    <location>
        <begin position="59"/>
        <end position="86"/>
    </location>
</feature>
<dbReference type="Pfam" id="PF01180">
    <property type="entry name" value="DHO_dh"/>
    <property type="match status" value="1"/>
</dbReference>
<evidence type="ECO:0000259" key="13">
    <source>
        <dbReference type="Pfam" id="PF01180"/>
    </source>
</evidence>
<dbReference type="PROSITE" id="PS00911">
    <property type="entry name" value="DHODEHASE_1"/>
    <property type="match status" value="1"/>
</dbReference>
<evidence type="ECO:0000256" key="12">
    <source>
        <dbReference type="SAM" id="MobiDB-lite"/>
    </source>
</evidence>
<dbReference type="UniPathway" id="UPA00070">
    <property type="reaction ID" value="UER00946"/>
</dbReference>
<dbReference type="NCBIfam" id="NF003644">
    <property type="entry name" value="PRK05286.1-1"/>
    <property type="match status" value="1"/>
</dbReference>
<keyword evidence="7 11" id="KW-0288">FMN</keyword>
<dbReference type="NCBIfam" id="TIGR01036">
    <property type="entry name" value="pyrD_sub2"/>
    <property type="match status" value="1"/>
</dbReference>
<accession>A0A7R8ZY08</accession>
<dbReference type="SUPFAM" id="SSF51395">
    <property type="entry name" value="FMN-linked oxidoreductases"/>
    <property type="match status" value="1"/>
</dbReference>
<evidence type="ECO:0000256" key="3">
    <source>
        <dbReference type="ARBA" id="ARBA00005359"/>
    </source>
</evidence>
<gene>
    <name evidence="14" type="ORF">CTOB1V02_LOCUS13788</name>
</gene>
<proteinExistence type="inferred from homology"/>
<evidence type="ECO:0000313" key="14">
    <source>
        <dbReference type="EMBL" id="CAD7235973.1"/>
    </source>
</evidence>
<sequence>MTSRRPYLVRAMFEWISDNDLTPHIIVAANYPGRSINLTVPVGAVVGIYARENGQGMVFEEVDPDTDPTPDDQTDGEASDRAKKPSLRILEPEKAHAVSMVLLEALHAMHLDRLLFPVKHGKGLDLLGMRFDNKVGLAAGLDKNADHLDALGGLGFGFVEVGTVTPRPQPGNAKPRMFRLPEAQAIINRMGFNNEGVEHLIERVSQRQYSGVLGVNIGKNLSTSVEEALSDYSSALKSVYPHADYITVNISSPNTPGLRDLQHGDRLKSLLSGLKYEQMKMAMNTQRFVPLFVKVAPDLDQEQLTELATILVDEGVDGLVATNTTSSRDAVESLPHGSEAGGLSGRPLFAASTEVLRQYRELLPVDMPIIAAGGIFSASDAAAKIAAGANLVQLYSGFVYRGPALINECVEAIG</sequence>
<dbReference type="InterPro" id="IPR005719">
    <property type="entry name" value="Dihydroorotate_DH_2"/>
</dbReference>
<dbReference type="CDD" id="cd04738">
    <property type="entry name" value="DHOD_2_like"/>
    <property type="match status" value="1"/>
</dbReference>
<dbReference type="NCBIfam" id="NF003645">
    <property type="entry name" value="PRK05286.1-2"/>
    <property type="match status" value="1"/>
</dbReference>
<evidence type="ECO:0000256" key="6">
    <source>
        <dbReference type="ARBA" id="ARBA00022630"/>
    </source>
</evidence>
<dbReference type="InterPro" id="IPR013785">
    <property type="entry name" value="Aldolase_TIM"/>
</dbReference>
<evidence type="ECO:0000256" key="5">
    <source>
        <dbReference type="ARBA" id="ARBA00017599"/>
    </source>
</evidence>
<keyword evidence="9" id="KW-0472">Membrane</keyword>
<keyword evidence="6 11" id="KW-0285">Flavoprotein</keyword>
<dbReference type="InterPro" id="IPR036760">
    <property type="entry name" value="SspB-like_sf"/>
</dbReference>
<evidence type="ECO:0000256" key="8">
    <source>
        <dbReference type="ARBA" id="ARBA00023002"/>
    </source>
</evidence>
<dbReference type="InterPro" id="IPR050074">
    <property type="entry name" value="DHO_dehydrogenase"/>
</dbReference>
<comment type="cofactor">
    <cofactor evidence="11">
        <name>FMN</name>
        <dbReference type="ChEBI" id="CHEBI:58210"/>
    </cofactor>
    <text evidence="11">Binds 1 FMN per subunit.</text>
</comment>
<keyword evidence="8 11" id="KW-0560">Oxidoreductase</keyword>
<dbReference type="PROSITE" id="PS00912">
    <property type="entry name" value="DHODEHASE_2"/>
    <property type="match status" value="1"/>
</dbReference>
<evidence type="ECO:0000256" key="11">
    <source>
        <dbReference type="RuleBase" id="RU361255"/>
    </source>
</evidence>
<evidence type="ECO:0000256" key="1">
    <source>
        <dbReference type="ARBA" id="ARBA00004370"/>
    </source>
</evidence>
<comment type="subcellular location">
    <subcellularLocation>
        <location evidence="1">Membrane</location>
    </subcellularLocation>
    <subcellularLocation>
        <location evidence="11">Mitochondrion inner membrane</location>
        <topology evidence="11">Single-pass membrane protein</topology>
    </subcellularLocation>
</comment>
<feature type="domain" description="Dihydroorotate dehydrogenase catalytic" evidence="13">
    <location>
        <begin position="126"/>
        <end position="411"/>
    </location>
</feature>
<dbReference type="InterPro" id="IPR007481">
    <property type="entry name" value="SspB"/>
</dbReference>
<dbReference type="SUPFAM" id="SSF101738">
    <property type="entry name" value="SspB-like"/>
    <property type="match status" value="1"/>
</dbReference>
<keyword evidence="11" id="KW-0496">Mitochondrion</keyword>
<dbReference type="GO" id="GO:0005886">
    <property type="term" value="C:plasma membrane"/>
    <property type="evidence" value="ECO:0007669"/>
    <property type="project" value="TreeGrafter"/>
</dbReference>
<feature type="compositionally biased region" description="Acidic residues" evidence="12">
    <location>
        <begin position="60"/>
        <end position="77"/>
    </location>
</feature>
<dbReference type="Gene3D" id="2.30.30.220">
    <property type="entry name" value="SspB-like"/>
    <property type="match status" value="2"/>
</dbReference>
<evidence type="ECO:0000256" key="10">
    <source>
        <dbReference type="ARBA" id="ARBA00048639"/>
    </source>
</evidence>
<name>A0A7R8ZY08_9CRUS</name>
<dbReference type="EMBL" id="OB675806">
    <property type="protein sequence ID" value="CAD7235973.1"/>
    <property type="molecule type" value="Genomic_DNA"/>
</dbReference>
<dbReference type="NCBIfam" id="NF003646">
    <property type="entry name" value="PRK05286.1-4"/>
    <property type="match status" value="1"/>
</dbReference>
<dbReference type="PANTHER" id="PTHR48109">
    <property type="entry name" value="DIHYDROOROTATE DEHYDROGENASE (QUINONE), MITOCHONDRIAL-RELATED"/>
    <property type="match status" value="1"/>
</dbReference>
<dbReference type="PANTHER" id="PTHR48109:SF4">
    <property type="entry name" value="DIHYDROOROTATE DEHYDROGENASE (QUINONE), MITOCHONDRIAL"/>
    <property type="match status" value="1"/>
</dbReference>
<dbReference type="NCBIfam" id="NF003652">
    <property type="entry name" value="PRK05286.2-5"/>
    <property type="match status" value="1"/>
</dbReference>
<dbReference type="GO" id="GO:0005743">
    <property type="term" value="C:mitochondrial inner membrane"/>
    <property type="evidence" value="ECO:0007669"/>
    <property type="project" value="UniProtKB-SubCell"/>
</dbReference>
<protein>
    <recommendedName>
        <fullName evidence="5 11">Dihydroorotate dehydrogenase (quinone), mitochondrial</fullName>
        <shortName evidence="11">DHOdehase</shortName>
        <ecNumber evidence="4 11">1.3.5.2</ecNumber>
    </recommendedName>
</protein>
<organism evidence="14">
    <name type="scientific">Cyprideis torosa</name>
    <dbReference type="NCBI Taxonomy" id="163714"/>
    <lineage>
        <taxon>Eukaryota</taxon>
        <taxon>Metazoa</taxon>
        <taxon>Ecdysozoa</taxon>
        <taxon>Arthropoda</taxon>
        <taxon>Crustacea</taxon>
        <taxon>Oligostraca</taxon>
        <taxon>Ostracoda</taxon>
        <taxon>Podocopa</taxon>
        <taxon>Podocopida</taxon>
        <taxon>Cytherocopina</taxon>
        <taxon>Cytheroidea</taxon>
        <taxon>Cytherideidae</taxon>
        <taxon>Cyprideis</taxon>
    </lineage>
</organism>
<dbReference type="HAMAP" id="MF_00225">
    <property type="entry name" value="DHO_dh_type2"/>
    <property type="match status" value="1"/>
</dbReference>
<dbReference type="Gene3D" id="3.20.20.70">
    <property type="entry name" value="Aldolase class I"/>
    <property type="match status" value="1"/>
</dbReference>
<evidence type="ECO:0000256" key="4">
    <source>
        <dbReference type="ARBA" id="ARBA00012791"/>
    </source>
</evidence>
<reference evidence="14" key="1">
    <citation type="submission" date="2020-11" db="EMBL/GenBank/DDBJ databases">
        <authorList>
            <person name="Tran Van P."/>
        </authorList>
    </citation>
    <scope>NUCLEOTIDE SEQUENCE</scope>
</reference>
<evidence type="ECO:0000256" key="2">
    <source>
        <dbReference type="ARBA" id="ARBA00005161"/>
    </source>
</evidence>
<dbReference type="OrthoDB" id="14784at2759"/>
<comment type="catalytic activity">
    <reaction evidence="10 11">
        <text>(S)-dihydroorotate + a quinone = orotate + a quinol</text>
        <dbReference type="Rhea" id="RHEA:30187"/>
        <dbReference type="ChEBI" id="CHEBI:24646"/>
        <dbReference type="ChEBI" id="CHEBI:30839"/>
        <dbReference type="ChEBI" id="CHEBI:30864"/>
        <dbReference type="ChEBI" id="CHEBI:132124"/>
        <dbReference type="EC" id="1.3.5.2"/>
    </reaction>
</comment>
<dbReference type="GO" id="GO:0106430">
    <property type="term" value="F:dihydroorotate dehydrogenase (quinone) activity"/>
    <property type="evidence" value="ECO:0007669"/>
    <property type="project" value="UniProtKB-EC"/>
</dbReference>
<evidence type="ECO:0000256" key="7">
    <source>
        <dbReference type="ARBA" id="ARBA00022643"/>
    </source>
</evidence>